<gene>
    <name evidence="2" type="ORF">PCOR1329_LOCUS79611</name>
</gene>
<reference evidence="2" key="1">
    <citation type="submission" date="2023-10" db="EMBL/GenBank/DDBJ databases">
        <authorList>
            <person name="Chen Y."/>
            <person name="Shah S."/>
            <person name="Dougan E. K."/>
            <person name="Thang M."/>
            <person name="Chan C."/>
        </authorList>
    </citation>
    <scope>NUCLEOTIDE SEQUENCE [LARGE SCALE GENOMIC DNA]</scope>
</reference>
<comment type="caution">
    <text evidence="2">The sequence shown here is derived from an EMBL/GenBank/DDBJ whole genome shotgun (WGS) entry which is preliminary data.</text>
</comment>
<evidence type="ECO:0000313" key="3">
    <source>
        <dbReference type="Proteomes" id="UP001189429"/>
    </source>
</evidence>
<feature type="region of interest" description="Disordered" evidence="1">
    <location>
        <begin position="1"/>
        <end position="29"/>
    </location>
</feature>
<name>A0ABN9XWP0_9DINO</name>
<dbReference type="Proteomes" id="UP001189429">
    <property type="component" value="Unassembled WGS sequence"/>
</dbReference>
<evidence type="ECO:0000256" key="1">
    <source>
        <dbReference type="SAM" id="MobiDB-lite"/>
    </source>
</evidence>
<proteinExistence type="predicted"/>
<protein>
    <submittedName>
        <fullName evidence="2">Uncharacterized protein</fullName>
    </submittedName>
</protein>
<keyword evidence="3" id="KW-1185">Reference proteome</keyword>
<organism evidence="2 3">
    <name type="scientific">Prorocentrum cordatum</name>
    <dbReference type="NCBI Taxonomy" id="2364126"/>
    <lineage>
        <taxon>Eukaryota</taxon>
        <taxon>Sar</taxon>
        <taxon>Alveolata</taxon>
        <taxon>Dinophyceae</taxon>
        <taxon>Prorocentrales</taxon>
        <taxon>Prorocentraceae</taxon>
        <taxon>Prorocentrum</taxon>
    </lineage>
</organism>
<accession>A0ABN9XWP0</accession>
<evidence type="ECO:0000313" key="2">
    <source>
        <dbReference type="EMBL" id="CAK0903256.1"/>
    </source>
</evidence>
<feature type="non-terminal residue" evidence="2">
    <location>
        <position position="1"/>
    </location>
</feature>
<sequence length="68" mass="7752">APAESTAGRTLIEVRPESARRARRAEQKEDLERSEWWSLSGNARTLNRPVVERKEQTQAPPRIRTVGV</sequence>
<dbReference type="EMBL" id="CAUYUJ010021192">
    <property type="protein sequence ID" value="CAK0903256.1"/>
    <property type="molecule type" value="Genomic_DNA"/>
</dbReference>
<feature type="compositionally biased region" description="Basic and acidic residues" evidence="1">
    <location>
        <begin position="12"/>
        <end position="29"/>
    </location>
</feature>